<evidence type="ECO:0000313" key="4">
    <source>
        <dbReference type="Proteomes" id="UP001383192"/>
    </source>
</evidence>
<dbReference type="Gene3D" id="3.80.10.10">
    <property type="entry name" value="Ribonuclease Inhibitor"/>
    <property type="match status" value="1"/>
</dbReference>
<feature type="domain" description="F-box" evidence="2">
    <location>
        <begin position="84"/>
        <end position="140"/>
    </location>
</feature>
<dbReference type="Pfam" id="PF12937">
    <property type="entry name" value="F-box-like"/>
    <property type="match status" value="1"/>
</dbReference>
<gene>
    <name evidence="3" type="ORF">VNI00_014355</name>
</gene>
<reference evidence="3 4" key="1">
    <citation type="submission" date="2024-01" db="EMBL/GenBank/DDBJ databases">
        <title>A draft genome for a cacao thread blight-causing isolate of Paramarasmius palmivorus.</title>
        <authorList>
            <person name="Baruah I.K."/>
            <person name="Bukari Y."/>
            <person name="Amoako-Attah I."/>
            <person name="Meinhardt L.W."/>
            <person name="Bailey B.A."/>
            <person name="Cohen S.P."/>
        </authorList>
    </citation>
    <scope>NUCLEOTIDE SEQUENCE [LARGE SCALE GENOMIC DNA]</scope>
    <source>
        <strain evidence="3 4">GH-12</strain>
    </source>
</reference>
<dbReference type="EMBL" id="JAYKXP010000080">
    <property type="protein sequence ID" value="KAK7029657.1"/>
    <property type="molecule type" value="Genomic_DNA"/>
</dbReference>
<feature type="coiled-coil region" evidence="1">
    <location>
        <begin position="42"/>
        <end position="69"/>
    </location>
</feature>
<dbReference type="PANTHER" id="PTHR38926">
    <property type="entry name" value="F-BOX DOMAIN CONTAINING PROTEIN, EXPRESSED"/>
    <property type="match status" value="1"/>
</dbReference>
<dbReference type="PROSITE" id="PS50181">
    <property type="entry name" value="FBOX"/>
    <property type="match status" value="1"/>
</dbReference>
<keyword evidence="1" id="KW-0175">Coiled coil</keyword>
<name>A0AAW0BTW0_9AGAR</name>
<accession>A0AAW0BTW0</accession>
<dbReference type="SUPFAM" id="SSF52047">
    <property type="entry name" value="RNI-like"/>
    <property type="match status" value="1"/>
</dbReference>
<proteinExistence type="predicted"/>
<protein>
    <recommendedName>
        <fullName evidence="2">F-box domain-containing protein</fullName>
    </recommendedName>
</protein>
<comment type="caution">
    <text evidence="3">The sequence shown here is derived from an EMBL/GenBank/DDBJ whole genome shotgun (WGS) entry which is preliminary data.</text>
</comment>
<dbReference type="PANTHER" id="PTHR38926:SF5">
    <property type="entry name" value="F-BOX AND LEUCINE-RICH REPEAT PROTEIN 6"/>
    <property type="match status" value="1"/>
</dbReference>
<evidence type="ECO:0000256" key="1">
    <source>
        <dbReference type="SAM" id="Coils"/>
    </source>
</evidence>
<dbReference type="InterPro" id="IPR001810">
    <property type="entry name" value="F-box_dom"/>
</dbReference>
<evidence type="ECO:0000259" key="2">
    <source>
        <dbReference type="PROSITE" id="PS50181"/>
    </source>
</evidence>
<dbReference type="InterPro" id="IPR032675">
    <property type="entry name" value="LRR_dom_sf"/>
</dbReference>
<evidence type="ECO:0000313" key="3">
    <source>
        <dbReference type="EMBL" id="KAK7029657.1"/>
    </source>
</evidence>
<sequence>MPLQTPGFRAAQEHANKMPALLETLFRQTVTSSERVLLKEYLHAAEKDMTQYEAEIEEHRAAIIMLETRRKKLQHIMGKCRSLLAPVHRMPPEILAQVFSVVCWQNAVEPNCMPPAIQLSFVCKRWRDIALSLPSLWASLSIHFERWKMNFERLERIVSVFMERSKSSPLSLVLDLTCSDWRQDAHASEMCTALLDTLVRNSNRWKMARLNVSTTGLCHPAFEPIIGHLPILKSLSLTGHDDADIITDNPVLDLDAIFGACPALDDLFVSAQMVVDGVSLPWRQIRSLGLGWFLHLEHFTLALAQCTNVESLHLNDIEFVEYPETPIHPGPTMPNVKHLNMEFDSSDDMFPVLRCLDLPALTSVRLQGQFNGSQYKTAELHLSSFLERSSNRITSLSLVTFPISDQNAISLLRMIPTLEQLYIEEEYRWKLNSNIKQRMITTEFWRSLSLIHATSSSHIVPRLKELELIFHGDDLNDGALLDTLTSRFTPDGGEVACLKKITLKIIGGVPSSQLKESLGSLTRHFGQKGTRLEVSYLEKGWINDY</sequence>
<dbReference type="Proteomes" id="UP001383192">
    <property type="component" value="Unassembled WGS sequence"/>
</dbReference>
<organism evidence="3 4">
    <name type="scientific">Paramarasmius palmivorus</name>
    <dbReference type="NCBI Taxonomy" id="297713"/>
    <lineage>
        <taxon>Eukaryota</taxon>
        <taxon>Fungi</taxon>
        <taxon>Dikarya</taxon>
        <taxon>Basidiomycota</taxon>
        <taxon>Agaricomycotina</taxon>
        <taxon>Agaricomycetes</taxon>
        <taxon>Agaricomycetidae</taxon>
        <taxon>Agaricales</taxon>
        <taxon>Marasmiineae</taxon>
        <taxon>Marasmiaceae</taxon>
        <taxon>Paramarasmius</taxon>
    </lineage>
</organism>
<keyword evidence="4" id="KW-1185">Reference proteome</keyword>
<dbReference type="Gene3D" id="1.20.1280.50">
    <property type="match status" value="1"/>
</dbReference>
<dbReference type="AlphaFoldDB" id="A0AAW0BTW0"/>